<keyword evidence="9" id="KW-0067">ATP-binding</keyword>
<keyword evidence="13" id="KW-0594">Phospholipid biosynthesis</keyword>
<proteinExistence type="inferred from homology"/>
<comment type="similarity">
    <text evidence="2">Belongs to the bacterial diacylglycerol kinase family.</text>
</comment>
<evidence type="ECO:0000256" key="2">
    <source>
        <dbReference type="ARBA" id="ARBA00005967"/>
    </source>
</evidence>
<dbReference type="InterPro" id="IPR000829">
    <property type="entry name" value="DAGK"/>
</dbReference>
<dbReference type="Gene3D" id="1.10.287.3610">
    <property type="match status" value="1"/>
</dbReference>
<feature type="transmembrane region" description="Helical" evidence="15">
    <location>
        <begin position="54"/>
        <end position="80"/>
    </location>
</feature>
<keyword evidence="5 16" id="KW-0808">Transferase</keyword>
<keyword evidence="10 15" id="KW-1133">Transmembrane helix</keyword>
<keyword evidence="7" id="KW-0547">Nucleotide-binding</keyword>
<keyword evidence="6 15" id="KW-0812">Transmembrane</keyword>
<evidence type="ECO:0000256" key="9">
    <source>
        <dbReference type="ARBA" id="ARBA00022840"/>
    </source>
</evidence>
<evidence type="ECO:0000256" key="15">
    <source>
        <dbReference type="SAM" id="Phobius"/>
    </source>
</evidence>
<evidence type="ECO:0000256" key="12">
    <source>
        <dbReference type="ARBA" id="ARBA00023136"/>
    </source>
</evidence>
<comment type="caution">
    <text evidence="16">The sequence shown here is derived from an EMBL/GenBank/DDBJ whole genome shotgun (WGS) entry which is preliminary data.</text>
</comment>
<gene>
    <name evidence="16" type="ORF">LOC71_03205</name>
</gene>
<reference evidence="16" key="1">
    <citation type="submission" date="2021-11" db="EMBL/GenBank/DDBJ databases">
        <title>Genome sequence.</title>
        <authorList>
            <person name="Sun Q."/>
        </authorList>
    </citation>
    <scope>NUCLEOTIDE SEQUENCE</scope>
    <source>
        <strain evidence="16">JC740</strain>
    </source>
</reference>
<evidence type="ECO:0000256" key="6">
    <source>
        <dbReference type="ARBA" id="ARBA00022692"/>
    </source>
</evidence>
<organism evidence="16 17">
    <name type="scientific">Rhodopirellula halodulae</name>
    <dbReference type="NCBI Taxonomy" id="2894198"/>
    <lineage>
        <taxon>Bacteria</taxon>
        <taxon>Pseudomonadati</taxon>
        <taxon>Planctomycetota</taxon>
        <taxon>Planctomycetia</taxon>
        <taxon>Pirellulales</taxon>
        <taxon>Pirellulaceae</taxon>
        <taxon>Rhodopirellula</taxon>
    </lineage>
</organism>
<keyword evidence="8 16" id="KW-0418">Kinase</keyword>
<dbReference type="Pfam" id="PF01219">
    <property type="entry name" value="DAGK_prokar"/>
    <property type="match status" value="1"/>
</dbReference>
<sequence>MPSKPGTWLFKFQCAWRGIWFAVGDQNSFWVHLPIACCVVGLAGWLRLGPLQWATLLLAIGMVLTAELLNTSLELIVSVVHPQRHPRIGQALDIAAGAVLVMSLAAAAVGCIVLMPPLCDRLFGG</sequence>
<evidence type="ECO:0000256" key="8">
    <source>
        <dbReference type="ARBA" id="ARBA00022777"/>
    </source>
</evidence>
<feature type="transmembrane region" description="Helical" evidence="15">
    <location>
        <begin position="92"/>
        <end position="115"/>
    </location>
</feature>
<evidence type="ECO:0000256" key="11">
    <source>
        <dbReference type="ARBA" id="ARBA00023098"/>
    </source>
</evidence>
<keyword evidence="14" id="KW-1208">Phospholipid metabolism</keyword>
<protein>
    <submittedName>
        <fullName evidence="16">Diacylglycerol kinase</fullName>
        <ecNumber evidence="16">2.7.1.107</ecNumber>
    </submittedName>
</protein>
<accession>A0ABS8NCJ4</accession>
<dbReference type="EC" id="2.7.1.107" evidence="16"/>
<evidence type="ECO:0000256" key="3">
    <source>
        <dbReference type="ARBA" id="ARBA00022475"/>
    </source>
</evidence>
<evidence type="ECO:0000256" key="5">
    <source>
        <dbReference type="ARBA" id="ARBA00022679"/>
    </source>
</evidence>
<keyword evidence="12 15" id="KW-0472">Membrane</keyword>
<evidence type="ECO:0000313" key="16">
    <source>
        <dbReference type="EMBL" id="MCC9641268.1"/>
    </source>
</evidence>
<keyword evidence="4" id="KW-0444">Lipid biosynthesis</keyword>
<evidence type="ECO:0000256" key="1">
    <source>
        <dbReference type="ARBA" id="ARBA00004651"/>
    </source>
</evidence>
<evidence type="ECO:0000256" key="4">
    <source>
        <dbReference type="ARBA" id="ARBA00022516"/>
    </source>
</evidence>
<comment type="subcellular location">
    <subcellularLocation>
        <location evidence="1">Cell membrane</location>
        <topology evidence="1">Multi-pass membrane protein</topology>
    </subcellularLocation>
</comment>
<dbReference type="GO" id="GO:0004143">
    <property type="term" value="F:ATP-dependent diacylglycerol kinase activity"/>
    <property type="evidence" value="ECO:0007669"/>
    <property type="project" value="UniProtKB-EC"/>
</dbReference>
<evidence type="ECO:0000256" key="14">
    <source>
        <dbReference type="ARBA" id="ARBA00023264"/>
    </source>
</evidence>
<dbReference type="PANTHER" id="PTHR34299:SF1">
    <property type="entry name" value="DIACYLGLYCEROL KINASE"/>
    <property type="match status" value="1"/>
</dbReference>
<dbReference type="EMBL" id="JAJKFW010000006">
    <property type="protein sequence ID" value="MCC9641268.1"/>
    <property type="molecule type" value="Genomic_DNA"/>
</dbReference>
<dbReference type="Proteomes" id="UP001430306">
    <property type="component" value="Unassembled WGS sequence"/>
</dbReference>
<name>A0ABS8NCJ4_9BACT</name>
<feature type="transmembrane region" description="Helical" evidence="15">
    <location>
        <begin position="29"/>
        <end position="48"/>
    </location>
</feature>
<dbReference type="RefSeq" id="WP_230255330.1">
    <property type="nucleotide sequence ID" value="NZ_JAJKFV010000029.1"/>
</dbReference>
<dbReference type="PANTHER" id="PTHR34299">
    <property type="entry name" value="DIACYLGLYCEROL KINASE"/>
    <property type="match status" value="1"/>
</dbReference>
<keyword evidence="17" id="KW-1185">Reference proteome</keyword>
<evidence type="ECO:0000256" key="7">
    <source>
        <dbReference type="ARBA" id="ARBA00022741"/>
    </source>
</evidence>
<evidence type="ECO:0000256" key="13">
    <source>
        <dbReference type="ARBA" id="ARBA00023209"/>
    </source>
</evidence>
<dbReference type="InterPro" id="IPR036945">
    <property type="entry name" value="DAGK_sf"/>
</dbReference>
<keyword evidence="3" id="KW-1003">Cell membrane</keyword>
<keyword evidence="11" id="KW-0443">Lipid metabolism</keyword>
<dbReference type="CDD" id="cd14263">
    <property type="entry name" value="DAGK_IM_like"/>
    <property type="match status" value="1"/>
</dbReference>
<evidence type="ECO:0000313" key="17">
    <source>
        <dbReference type="Proteomes" id="UP001430306"/>
    </source>
</evidence>
<evidence type="ECO:0000256" key="10">
    <source>
        <dbReference type="ARBA" id="ARBA00022989"/>
    </source>
</evidence>